<proteinExistence type="inferred from homology"/>
<feature type="region of interest" description="Disordered" evidence="8">
    <location>
        <begin position="100"/>
        <end position="129"/>
    </location>
</feature>
<keyword evidence="11" id="KW-1185">Reference proteome</keyword>
<protein>
    <recommendedName>
        <fullName evidence="9">HIT-type domain-containing protein</fullName>
    </recommendedName>
</protein>
<evidence type="ECO:0000256" key="8">
    <source>
        <dbReference type="SAM" id="MobiDB-lite"/>
    </source>
</evidence>
<dbReference type="PANTHER" id="PTHR13483">
    <property type="entry name" value="BOX C_D SNORNA PROTEIN 1-RELATED"/>
    <property type="match status" value="1"/>
</dbReference>
<evidence type="ECO:0000256" key="4">
    <source>
        <dbReference type="ARBA" id="ARBA00022833"/>
    </source>
</evidence>
<name>A0A875S250_EENNA</name>
<evidence type="ECO:0000313" key="11">
    <source>
        <dbReference type="Proteomes" id="UP000662931"/>
    </source>
</evidence>
<dbReference type="KEGG" id="bnn:FOA43_002368"/>
<dbReference type="GO" id="GO:0000492">
    <property type="term" value="P:box C/D snoRNP assembly"/>
    <property type="evidence" value="ECO:0007669"/>
    <property type="project" value="TreeGrafter"/>
</dbReference>
<dbReference type="EMBL" id="CP064813">
    <property type="protein sequence ID" value="QPG75028.1"/>
    <property type="molecule type" value="Genomic_DNA"/>
</dbReference>
<dbReference type="InterPro" id="IPR051639">
    <property type="entry name" value="BCD1"/>
</dbReference>
<dbReference type="GO" id="GO:0048254">
    <property type="term" value="P:snoRNA localization"/>
    <property type="evidence" value="ECO:0007669"/>
    <property type="project" value="TreeGrafter"/>
</dbReference>
<keyword evidence="1" id="KW-0597">Phosphoprotein</keyword>
<dbReference type="InterPro" id="IPR007529">
    <property type="entry name" value="Znf_HIT"/>
</dbReference>
<evidence type="ECO:0000256" key="6">
    <source>
        <dbReference type="ARBA" id="ARBA00049654"/>
    </source>
</evidence>
<dbReference type="AlphaFoldDB" id="A0A875S250"/>
<comment type="function">
    <text evidence="5">Required for box C/D snoRNAs accumulation involved in snoRNA processing, snoRNA transport to the nucleolus and ribosome biogenesis.</text>
</comment>
<dbReference type="CDD" id="cd23023">
    <property type="entry name" value="zf-HIT_BCD1"/>
    <property type="match status" value="1"/>
</dbReference>
<evidence type="ECO:0000259" key="9">
    <source>
        <dbReference type="PROSITE" id="PS51083"/>
    </source>
</evidence>
<feature type="compositionally biased region" description="Basic residues" evidence="8">
    <location>
        <begin position="101"/>
        <end position="119"/>
    </location>
</feature>
<keyword evidence="4" id="KW-0862">Zinc</keyword>
<dbReference type="Pfam" id="PF25790">
    <property type="entry name" value="BCD1"/>
    <property type="match status" value="1"/>
</dbReference>
<keyword evidence="2" id="KW-0479">Metal-binding</keyword>
<comment type="similarity">
    <text evidence="6">Belongs to the BCD1 family.</text>
</comment>
<feature type="compositionally biased region" description="Basic and acidic residues" evidence="8">
    <location>
        <begin position="120"/>
        <end position="129"/>
    </location>
</feature>
<feature type="region of interest" description="Disordered" evidence="8">
    <location>
        <begin position="277"/>
        <end position="317"/>
    </location>
</feature>
<dbReference type="PANTHER" id="PTHR13483:SF3">
    <property type="entry name" value="BOX C_D SNORNA PROTEIN 1"/>
    <property type="match status" value="1"/>
</dbReference>
<evidence type="ECO:0000256" key="7">
    <source>
        <dbReference type="PROSITE-ProRule" id="PRU00453"/>
    </source>
</evidence>
<organism evidence="10 11">
    <name type="scientific">Eeniella nana</name>
    <name type="common">Yeast</name>
    <name type="synonym">Brettanomyces nanus</name>
    <dbReference type="NCBI Taxonomy" id="13502"/>
    <lineage>
        <taxon>Eukaryota</taxon>
        <taxon>Fungi</taxon>
        <taxon>Dikarya</taxon>
        <taxon>Ascomycota</taxon>
        <taxon>Saccharomycotina</taxon>
        <taxon>Pichiomycetes</taxon>
        <taxon>Pichiales</taxon>
        <taxon>Pichiaceae</taxon>
        <taxon>Brettanomyces</taxon>
    </lineage>
</organism>
<sequence>MEEDKKVQNKPNCSVCHDNVSKYQCPACGARTCSLNCFKRHKKQKECSGKSDVTLNKTKYLPKQHMDSNNIQRDYNFLMKMDRKLELGKEEASTNKIIIASKKRHRQNNRYHGGSNKRRPPPDSHSFDDLRNIITRRGVRIRQLPPGMSRNTNNKSGFDKQKGRYMWTLEWILVNEKFEEIDKIIGYKNDEDSKICEIIPFRRFTKKLGGDEETTNNQFKFFIESEDDKQTLIEVPSDESLSKTIGGRLFIEFPSIYVSLTDKFDKDALNGRVIKRDNSTEVEEPPFPEPISSDLPLARSPTVSEDADYCPSENYIP</sequence>
<evidence type="ECO:0000256" key="3">
    <source>
        <dbReference type="ARBA" id="ARBA00022771"/>
    </source>
</evidence>
<dbReference type="GO" id="GO:0008270">
    <property type="term" value="F:zinc ion binding"/>
    <property type="evidence" value="ECO:0007669"/>
    <property type="project" value="UniProtKB-UniRule"/>
</dbReference>
<reference evidence="10" key="1">
    <citation type="submission" date="2020-10" db="EMBL/GenBank/DDBJ databases">
        <authorList>
            <person name="Roach M.J.R."/>
        </authorList>
    </citation>
    <scope>NUCLEOTIDE SEQUENCE</scope>
    <source>
        <strain evidence="10">CBS 1945</strain>
    </source>
</reference>
<dbReference type="Proteomes" id="UP000662931">
    <property type="component" value="Chromosome 2"/>
</dbReference>
<dbReference type="InterPro" id="IPR057721">
    <property type="entry name" value="BCD1_alpha/beta"/>
</dbReference>
<evidence type="ECO:0000256" key="1">
    <source>
        <dbReference type="ARBA" id="ARBA00022553"/>
    </source>
</evidence>
<keyword evidence="3 7" id="KW-0863">Zinc-finger</keyword>
<dbReference type="SUPFAM" id="SSF144232">
    <property type="entry name" value="HIT/MYND zinc finger-like"/>
    <property type="match status" value="1"/>
</dbReference>
<evidence type="ECO:0000256" key="5">
    <source>
        <dbReference type="ARBA" id="ARBA00049598"/>
    </source>
</evidence>
<dbReference type="OrthoDB" id="272357at2759"/>
<dbReference type="GO" id="GO:0070761">
    <property type="term" value="C:pre-snoRNP complex"/>
    <property type="evidence" value="ECO:0007669"/>
    <property type="project" value="TreeGrafter"/>
</dbReference>
<feature type="domain" description="HIT-type" evidence="9">
    <location>
        <begin position="13"/>
        <end position="47"/>
    </location>
</feature>
<dbReference type="GO" id="GO:0000463">
    <property type="term" value="P:maturation of LSU-rRNA from tricistronic rRNA transcript (SSU-rRNA, 5.8S rRNA, LSU-rRNA)"/>
    <property type="evidence" value="ECO:0007669"/>
    <property type="project" value="TreeGrafter"/>
</dbReference>
<dbReference type="Gene3D" id="3.30.60.190">
    <property type="match status" value="1"/>
</dbReference>
<dbReference type="Pfam" id="PF04438">
    <property type="entry name" value="zf-HIT"/>
    <property type="match status" value="1"/>
</dbReference>
<accession>A0A875S250</accession>
<evidence type="ECO:0000256" key="2">
    <source>
        <dbReference type="ARBA" id="ARBA00022723"/>
    </source>
</evidence>
<gene>
    <name evidence="10" type="ORF">FOA43_002368</name>
</gene>
<dbReference type="GeneID" id="62195769"/>
<dbReference type="GO" id="GO:0005634">
    <property type="term" value="C:nucleus"/>
    <property type="evidence" value="ECO:0007669"/>
    <property type="project" value="TreeGrafter"/>
</dbReference>
<dbReference type="PROSITE" id="PS51083">
    <property type="entry name" value="ZF_HIT"/>
    <property type="match status" value="1"/>
</dbReference>
<dbReference type="RefSeq" id="XP_038778593.1">
    <property type="nucleotide sequence ID" value="XM_038922665.1"/>
</dbReference>
<evidence type="ECO:0000313" key="10">
    <source>
        <dbReference type="EMBL" id="QPG75028.1"/>
    </source>
</evidence>